<comment type="caution">
    <text evidence="3">The sequence shown here is derived from an EMBL/GenBank/DDBJ whole genome shotgun (WGS) entry which is preliminary data.</text>
</comment>
<name>A0A9W6JMP6_9HYPH</name>
<dbReference type="RefSeq" id="WP_428981225.1">
    <property type="nucleotide sequence ID" value="NZ_BSFL01000001.1"/>
</dbReference>
<evidence type="ECO:0008006" key="5">
    <source>
        <dbReference type="Google" id="ProtNLM"/>
    </source>
</evidence>
<dbReference type="Pfam" id="PF03401">
    <property type="entry name" value="TctC"/>
    <property type="match status" value="1"/>
</dbReference>
<dbReference type="Gene3D" id="3.40.190.150">
    <property type="entry name" value="Bordetella uptake gene, domain 1"/>
    <property type="match status" value="1"/>
</dbReference>
<dbReference type="InterPro" id="IPR042100">
    <property type="entry name" value="Bug_dom1"/>
</dbReference>
<keyword evidence="2" id="KW-0732">Signal</keyword>
<evidence type="ECO:0000256" key="1">
    <source>
        <dbReference type="ARBA" id="ARBA00006987"/>
    </source>
</evidence>
<gene>
    <name evidence="3" type="ORF">GCM10008174_09620</name>
</gene>
<comment type="similarity">
    <text evidence="1">Belongs to the UPF0065 (bug) family.</text>
</comment>
<evidence type="ECO:0000313" key="3">
    <source>
        <dbReference type="EMBL" id="GLK79221.1"/>
    </source>
</evidence>
<organism evidence="3 4">
    <name type="scientific">Methylopila turkensis</name>
    <dbReference type="NCBI Taxonomy" id="1437816"/>
    <lineage>
        <taxon>Bacteria</taxon>
        <taxon>Pseudomonadati</taxon>
        <taxon>Pseudomonadota</taxon>
        <taxon>Alphaproteobacteria</taxon>
        <taxon>Hyphomicrobiales</taxon>
        <taxon>Methylopilaceae</taxon>
        <taxon>Methylopila</taxon>
    </lineage>
</organism>
<dbReference type="PIRSF" id="PIRSF017082">
    <property type="entry name" value="YflP"/>
    <property type="match status" value="1"/>
</dbReference>
<sequence length="325" mass="34007">MVFRRLAAAAALAFVSTVALVSAQDFPKGPVTMLVPFAAGGPTDVVARLVARVMEKELGQPVLVENATGAGGTLASGRLARATPDGQTILLHHMGITTSATLYRKLAYDPKTAFGFVGQVTTVPMLLVSRPNFEPADFKALLAYIKDNKDKVSLANAGPGAVSHICGMLFMQLTGVKLTTVPYKGTGPAMTDTIGGQVDLLCDQTTGATGPVKTHKVKAYATATAERIPVLPDVPTAAELGLKGFEVGVWHGMYVPAGTPAPVIDKLNAALKAALHDPETVRRFAELGTAPVSDAEATPEGLKAKYFAEIDRWAPIIKAAGEYAD</sequence>
<dbReference type="EMBL" id="BSFL01000001">
    <property type="protein sequence ID" value="GLK79221.1"/>
    <property type="molecule type" value="Genomic_DNA"/>
</dbReference>
<accession>A0A9W6JMP6</accession>
<dbReference type="AlphaFoldDB" id="A0A9W6JMP6"/>
<evidence type="ECO:0000313" key="4">
    <source>
        <dbReference type="Proteomes" id="UP001143309"/>
    </source>
</evidence>
<protein>
    <recommendedName>
        <fullName evidence="5">Tripartite tricarboxylate transporter substrate binding protein BugD</fullName>
    </recommendedName>
</protein>
<evidence type="ECO:0000256" key="2">
    <source>
        <dbReference type="SAM" id="SignalP"/>
    </source>
</evidence>
<feature type="signal peptide" evidence="2">
    <location>
        <begin position="1"/>
        <end position="23"/>
    </location>
</feature>
<dbReference type="SUPFAM" id="SSF53850">
    <property type="entry name" value="Periplasmic binding protein-like II"/>
    <property type="match status" value="1"/>
</dbReference>
<reference evidence="3" key="1">
    <citation type="journal article" date="2014" name="Int. J. Syst. Evol. Microbiol.">
        <title>Complete genome sequence of Corynebacterium casei LMG S-19264T (=DSM 44701T), isolated from a smear-ripened cheese.</title>
        <authorList>
            <consortium name="US DOE Joint Genome Institute (JGI-PGF)"/>
            <person name="Walter F."/>
            <person name="Albersmeier A."/>
            <person name="Kalinowski J."/>
            <person name="Ruckert C."/>
        </authorList>
    </citation>
    <scope>NUCLEOTIDE SEQUENCE</scope>
    <source>
        <strain evidence="3">VKM B-2748</strain>
    </source>
</reference>
<dbReference type="Proteomes" id="UP001143309">
    <property type="component" value="Unassembled WGS sequence"/>
</dbReference>
<dbReference type="PANTHER" id="PTHR42928:SF5">
    <property type="entry name" value="BLR1237 PROTEIN"/>
    <property type="match status" value="1"/>
</dbReference>
<dbReference type="PANTHER" id="PTHR42928">
    <property type="entry name" value="TRICARBOXYLATE-BINDING PROTEIN"/>
    <property type="match status" value="1"/>
</dbReference>
<feature type="chain" id="PRO_5040888531" description="Tripartite tricarboxylate transporter substrate binding protein BugD" evidence="2">
    <location>
        <begin position="24"/>
        <end position="325"/>
    </location>
</feature>
<proteinExistence type="inferred from homology"/>
<keyword evidence="4" id="KW-1185">Reference proteome</keyword>
<dbReference type="InterPro" id="IPR005064">
    <property type="entry name" value="BUG"/>
</dbReference>
<reference evidence="3" key="2">
    <citation type="submission" date="2023-01" db="EMBL/GenBank/DDBJ databases">
        <authorList>
            <person name="Sun Q."/>
            <person name="Evtushenko L."/>
        </authorList>
    </citation>
    <scope>NUCLEOTIDE SEQUENCE</scope>
    <source>
        <strain evidence="3">VKM B-2748</strain>
    </source>
</reference>
<dbReference type="Gene3D" id="3.40.190.10">
    <property type="entry name" value="Periplasmic binding protein-like II"/>
    <property type="match status" value="1"/>
</dbReference>